<proteinExistence type="predicted"/>
<evidence type="ECO:0000313" key="3">
    <source>
        <dbReference type="EMBL" id="OUR96267.1"/>
    </source>
</evidence>
<feature type="domain" description="XdhC Rossmann" evidence="2">
    <location>
        <begin position="108"/>
        <end position="248"/>
    </location>
</feature>
<dbReference type="PANTHER" id="PTHR30388">
    <property type="entry name" value="ALDEHYDE OXIDOREDUCTASE MOLYBDENUM COFACTOR ASSEMBLY PROTEIN"/>
    <property type="match status" value="1"/>
</dbReference>
<dbReference type="EMBL" id="MAAO01000006">
    <property type="protein sequence ID" value="OUR96267.1"/>
    <property type="molecule type" value="Genomic_DNA"/>
</dbReference>
<sequence length="255" mass="27872">MNKFSQVISDKANAGQSFCVATLVNVVGSAPQNQGARIIVSGSGDIEGTIGGGKLERFVIDKSVSLLNDTNSSKSLFLTKNLQKDIGMTCGGVVSIFFEIYNHNQWNIVVFGAGHVSQSLCRFLVKLNCNVTVIDNRAEWLEKFEDVKGLKTIHNDQMKDHVVGIPKESFVIIMTMGHGADLPILNEILAKNIRFPYLGVIGSKSKRNSIEKGLRELGVTNFDFLCPIGLNIGDNSPEEISISIMAQLLEVRDQS</sequence>
<name>A0A1Y5F5W0_9BACT</name>
<evidence type="ECO:0000259" key="1">
    <source>
        <dbReference type="Pfam" id="PF02625"/>
    </source>
</evidence>
<comment type="caution">
    <text evidence="3">The sequence shown here is derived from an EMBL/GenBank/DDBJ whole genome shotgun (WGS) entry which is preliminary data.</text>
</comment>
<dbReference type="InterPro" id="IPR003777">
    <property type="entry name" value="XdhC_CoxI"/>
</dbReference>
<dbReference type="Gene3D" id="3.40.50.720">
    <property type="entry name" value="NAD(P)-binding Rossmann-like Domain"/>
    <property type="match status" value="1"/>
</dbReference>
<dbReference type="AlphaFoldDB" id="A0A1Y5F5W0"/>
<dbReference type="InterPro" id="IPR027051">
    <property type="entry name" value="XdhC_Rossmann_dom"/>
</dbReference>
<evidence type="ECO:0000259" key="2">
    <source>
        <dbReference type="Pfam" id="PF13478"/>
    </source>
</evidence>
<evidence type="ECO:0008006" key="5">
    <source>
        <dbReference type="Google" id="ProtNLM"/>
    </source>
</evidence>
<organism evidence="3 4">
    <name type="scientific">Halobacteriovorax marinus</name>
    <dbReference type="NCBI Taxonomy" id="97084"/>
    <lineage>
        <taxon>Bacteria</taxon>
        <taxon>Pseudomonadati</taxon>
        <taxon>Bdellovibrionota</taxon>
        <taxon>Bacteriovoracia</taxon>
        <taxon>Bacteriovoracales</taxon>
        <taxon>Halobacteriovoraceae</taxon>
        <taxon>Halobacteriovorax</taxon>
    </lineage>
</organism>
<reference evidence="4" key="1">
    <citation type="journal article" date="2017" name="Proc. Natl. Acad. Sci. U.S.A.">
        <title>Simulation of Deepwater Horizon oil plume reveals substrate specialization within a complex community of hydrocarbon-degraders.</title>
        <authorList>
            <person name="Hu P."/>
            <person name="Dubinsky E.A."/>
            <person name="Probst A.J."/>
            <person name="Wang J."/>
            <person name="Sieber C.M.K."/>
            <person name="Tom L.M."/>
            <person name="Gardinali P."/>
            <person name="Banfield J.F."/>
            <person name="Atlas R.M."/>
            <person name="Andersen G.L."/>
        </authorList>
    </citation>
    <scope>NUCLEOTIDE SEQUENCE [LARGE SCALE GENOMIC DNA]</scope>
</reference>
<dbReference type="Proteomes" id="UP000196531">
    <property type="component" value="Unassembled WGS sequence"/>
</dbReference>
<dbReference type="SUPFAM" id="SSF51735">
    <property type="entry name" value="NAD(P)-binding Rossmann-fold domains"/>
    <property type="match status" value="1"/>
</dbReference>
<dbReference type="Pfam" id="PF02625">
    <property type="entry name" value="XdhC_CoxI"/>
    <property type="match status" value="1"/>
</dbReference>
<gene>
    <name evidence="3" type="ORF">A9Q84_07875</name>
</gene>
<evidence type="ECO:0000313" key="4">
    <source>
        <dbReference type="Proteomes" id="UP000196531"/>
    </source>
</evidence>
<protein>
    <recommendedName>
        <fullName evidence="5">Xanthine dehydrogenase accessory protein XdhC</fullName>
    </recommendedName>
</protein>
<dbReference type="InterPro" id="IPR052698">
    <property type="entry name" value="MoCofactor_Util/Proc"/>
</dbReference>
<dbReference type="Pfam" id="PF13478">
    <property type="entry name" value="XdhC_C"/>
    <property type="match status" value="1"/>
</dbReference>
<feature type="domain" description="XdhC- CoxI" evidence="1">
    <location>
        <begin position="13"/>
        <end position="71"/>
    </location>
</feature>
<accession>A0A1Y5F5W0</accession>
<dbReference type="InterPro" id="IPR036291">
    <property type="entry name" value="NAD(P)-bd_dom_sf"/>
</dbReference>
<dbReference type="PANTHER" id="PTHR30388:SF6">
    <property type="entry name" value="XANTHINE DEHYDROGENASE SUBUNIT A-RELATED"/>
    <property type="match status" value="1"/>
</dbReference>